<organism evidence="3 4">
    <name type="scientific">Piscinibacter terrae</name>
    <dbReference type="NCBI Taxonomy" id="2496871"/>
    <lineage>
        <taxon>Bacteria</taxon>
        <taxon>Pseudomonadati</taxon>
        <taxon>Pseudomonadota</taxon>
        <taxon>Betaproteobacteria</taxon>
        <taxon>Burkholderiales</taxon>
        <taxon>Sphaerotilaceae</taxon>
        <taxon>Piscinibacter</taxon>
    </lineage>
</organism>
<name>A0A3N7K2Z0_9BURK</name>
<keyword evidence="4" id="KW-1185">Reference proteome</keyword>
<protein>
    <submittedName>
        <fullName evidence="3">Xanthine dehydrogenase accessory protein XdhC</fullName>
    </submittedName>
</protein>
<comment type="caution">
    <text evidence="3">The sequence shown here is derived from an EMBL/GenBank/DDBJ whole genome shotgun (WGS) entry which is preliminary data.</text>
</comment>
<reference evidence="3 4" key="1">
    <citation type="submission" date="2018-08" db="EMBL/GenBank/DDBJ databases">
        <authorList>
            <person name="Khan S.A."/>
            <person name="Jeon C.O."/>
            <person name="Chun B.H."/>
            <person name="Jeong S.E."/>
        </authorList>
    </citation>
    <scope>NUCLEOTIDE SEQUENCE [LARGE SCALE GENOMIC DNA]</scope>
    <source>
        <strain evidence="3 4">S-16</strain>
    </source>
</reference>
<gene>
    <name evidence="3" type="primary">xdhC</name>
    <name evidence="3" type="ORF">DZC73_10725</name>
</gene>
<feature type="domain" description="XdhC Rossmann" evidence="2">
    <location>
        <begin position="117"/>
        <end position="264"/>
    </location>
</feature>
<sequence length="281" mass="30920">MERDDRLTALRWVSERHRAVLVQQVEVRGSSPRESGARMVVDEHTCIGTIGGGHLELKAIEIAREMLRSGEMHAHVQQFALGPSLGQCCGGSVALRWSVLDPAAVDGWPEPQPLFHLQLHGAGHVGRAIARLLATLDVRVDWIDERESEFPGSLGERDWPSHITRRSSPVPEDEVRDAPSGGCYLVLTHSHDLDLRICEAVLRRDDFAYLGLIGSRSKRERFIHRLEAKGLSPQSLAWMTCPIGIDGIIGKQPEVVAVSVVAQLMRDAIRSRPLAAAAQPG</sequence>
<dbReference type="RefSeq" id="WP_124540205.1">
    <property type="nucleotide sequence ID" value="NZ_QUSW01000002.1"/>
</dbReference>
<dbReference type="EMBL" id="QUSW01000002">
    <property type="protein sequence ID" value="RQP25295.1"/>
    <property type="molecule type" value="Genomic_DNA"/>
</dbReference>
<evidence type="ECO:0000259" key="2">
    <source>
        <dbReference type="Pfam" id="PF13478"/>
    </source>
</evidence>
<dbReference type="Gene3D" id="3.40.50.720">
    <property type="entry name" value="NAD(P)-binding Rossmann-like Domain"/>
    <property type="match status" value="1"/>
</dbReference>
<dbReference type="Pfam" id="PF02625">
    <property type="entry name" value="XdhC_CoxI"/>
    <property type="match status" value="1"/>
</dbReference>
<evidence type="ECO:0000259" key="1">
    <source>
        <dbReference type="Pfam" id="PF02625"/>
    </source>
</evidence>
<proteinExistence type="predicted"/>
<dbReference type="InterPro" id="IPR003777">
    <property type="entry name" value="XdhC_CoxI"/>
</dbReference>
<reference evidence="3 4" key="2">
    <citation type="submission" date="2018-12" db="EMBL/GenBank/DDBJ databases">
        <title>Rhizobacter gummiphilus sp. nov., a rubber-degrading bacterium isolated from the soil of a botanical garden in Japan.</title>
        <authorList>
            <person name="Shunsuke S.S."/>
        </authorList>
    </citation>
    <scope>NUCLEOTIDE SEQUENCE [LARGE SCALE GENOMIC DNA]</scope>
    <source>
        <strain evidence="3 4">S-16</strain>
    </source>
</reference>
<dbReference type="NCBIfam" id="TIGR02964">
    <property type="entry name" value="xanthine_xdhC"/>
    <property type="match status" value="1"/>
</dbReference>
<feature type="domain" description="XdhC- CoxI" evidence="1">
    <location>
        <begin position="12"/>
        <end position="72"/>
    </location>
</feature>
<accession>A0A3N7K2Z0</accession>
<dbReference type="PANTHER" id="PTHR30388:SF6">
    <property type="entry name" value="XANTHINE DEHYDROGENASE SUBUNIT A-RELATED"/>
    <property type="match status" value="1"/>
</dbReference>
<dbReference type="InterPro" id="IPR014308">
    <property type="entry name" value="Xanthine_DH_XdhC"/>
</dbReference>
<evidence type="ECO:0000313" key="4">
    <source>
        <dbReference type="Proteomes" id="UP000267464"/>
    </source>
</evidence>
<dbReference type="Pfam" id="PF13478">
    <property type="entry name" value="XdhC_C"/>
    <property type="match status" value="1"/>
</dbReference>
<dbReference type="InterPro" id="IPR027051">
    <property type="entry name" value="XdhC_Rossmann_dom"/>
</dbReference>
<dbReference type="PANTHER" id="PTHR30388">
    <property type="entry name" value="ALDEHYDE OXIDOREDUCTASE MOLYBDENUM COFACTOR ASSEMBLY PROTEIN"/>
    <property type="match status" value="1"/>
</dbReference>
<dbReference type="OrthoDB" id="61481at2"/>
<evidence type="ECO:0000313" key="3">
    <source>
        <dbReference type="EMBL" id="RQP25295.1"/>
    </source>
</evidence>
<dbReference type="InterPro" id="IPR052698">
    <property type="entry name" value="MoCofactor_Util/Proc"/>
</dbReference>
<dbReference type="Proteomes" id="UP000267464">
    <property type="component" value="Unassembled WGS sequence"/>
</dbReference>
<dbReference type="AlphaFoldDB" id="A0A3N7K2Z0"/>